<evidence type="ECO:0000256" key="1">
    <source>
        <dbReference type="SAM" id="Phobius"/>
    </source>
</evidence>
<protein>
    <submittedName>
        <fullName evidence="3">Uncharacterized protein</fullName>
    </submittedName>
</protein>
<dbReference type="Proteomes" id="UP000274511">
    <property type="component" value="Unassembled WGS sequence"/>
</dbReference>
<evidence type="ECO:0000313" key="5">
    <source>
        <dbReference type="Proteomes" id="UP000274511"/>
    </source>
</evidence>
<dbReference type="EMBL" id="LUSW01000008">
    <property type="protein sequence ID" value="RAT36134.1"/>
    <property type="molecule type" value="Genomic_DNA"/>
</dbReference>
<name>A0A3N0UT78_9GAMM</name>
<keyword evidence="1" id="KW-0812">Transmembrane</keyword>
<evidence type="ECO:0000313" key="4">
    <source>
        <dbReference type="Proteomes" id="UP000250186"/>
    </source>
</evidence>
<feature type="transmembrane region" description="Helical" evidence="1">
    <location>
        <begin position="12"/>
        <end position="30"/>
    </location>
</feature>
<evidence type="ECO:0000313" key="2">
    <source>
        <dbReference type="EMBL" id="RAT36134.1"/>
    </source>
</evidence>
<reference evidence="3 5" key="2">
    <citation type="submission" date="2018-10" db="EMBL/GenBank/DDBJ databases">
        <title>New species genome.</title>
        <authorList>
            <person name="Li Y."/>
        </authorList>
    </citation>
    <scope>NUCLEOTIDE SEQUENCE [LARGE SCALE GENOMIC DNA]</scope>
    <source>
        <strain evidence="3 5">L6_4B</strain>
    </source>
</reference>
<dbReference type="EMBL" id="RJUJ01000003">
    <property type="protein sequence ID" value="ROH83384.1"/>
    <property type="molecule type" value="Genomic_DNA"/>
</dbReference>
<proteinExistence type="predicted"/>
<dbReference type="Proteomes" id="UP000250186">
    <property type="component" value="Unassembled WGS sequence"/>
</dbReference>
<keyword evidence="1" id="KW-1133">Transmembrane helix</keyword>
<keyword evidence="4" id="KW-1185">Reference proteome</keyword>
<evidence type="ECO:0000313" key="3">
    <source>
        <dbReference type="EMBL" id="ROH83384.1"/>
    </source>
</evidence>
<reference evidence="2 4" key="1">
    <citation type="submission" date="2016-02" db="EMBL/GenBank/DDBJ databases">
        <title>Species-wide whole genome sequencing reveals diversity, host range in Lonsdalea quercina.</title>
        <authorList>
            <person name="Li Y."/>
        </authorList>
    </citation>
    <scope>NUCLEOTIDE SEQUENCE [LARGE SCALE GENOMIC DNA]</scope>
    <source>
        <strain evidence="2 4">CFCC 12721</strain>
    </source>
</reference>
<gene>
    <name evidence="2" type="ORF">AU492_04930</name>
    <name evidence="3" type="ORF">EC392_04225</name>
</gene>
<accession>A0A3N0UT78</accession>
<dbReference type="AlphaFoldDB" id="A0A3N0UT78"/>
<keyword evidence="1" id="KW-0472">Membrane</keyword>
<comment type="caution">
    <text evidence="3">The sequence shown here is derived from an EMBL/GenBank/DDBJ whole genome shotgun (WGS) entry which is preliminary data.</text>
</comment>
<sequence>MTNQTSYKKIRLSVFRSLIVFILLNNGAILKGFSQTREDDGIMAGEGRQKSGVVNIHSFSKS</sequence>
<organism evidence="3 5">
    <name type="scientific">Lonsdalea populi</name>
    <dbReference type="NCBI Taxonomy" id="1172565"/>
    <lineage>
        <taxon>Bacteria</taxon>
        <taxon>Pseudomonadati</taxon>
        <taxon>Pseudomonadota</taxon>
        <taxon>Gammaproteobacteria</taxon>
        <taxon>Enterobacterales</taxon>
        <taxon>Pectobacteriaceae</taxon>
        <taxon>Lonsdalea</taxon>
    </lineage>
</organism>